<dbReference type="EMBL" id="FNBN01000008">
    <property type="protein sequence ID" value="SDH07580.1"/>
    <property type="molecule type" value="Genomic_DNA"/>
</dbReference>
<dbReference type="Proteomes" id="UP000199045">
    <property type="component" value="Unassembled WGS sequence"/>
</dbReference>
<name>A0A1G7ZHK5_CHIFI</name>
<gene>
    <name evidence="1" type="ORF">SAMN04488121_108254</name>
</gene>
<organism evidence="1 2">
    <name type="scientific">Chitinophaga filiformis</name>
    <name type="common">Myxococcus filiformis</name>
    <name type="synonym">Flexibacter filiformis</name>
    <dbReference type="NCBI Taxonomy" id="104663"/>
    <lineage>
        <taxon>Bacteria</taxon>
        <taxon>Pseudomonadati</taxon>
        <taxon>Bacteroidota</taxon>
        <taxon>Chitinophagia</taxon>
        <taxon>Chitinophagales</taxon>
        <taxon>Chitinophagaceae</taxon>
        <taxon>Chitinophaga</taxon>
    </lineage>
</organism>
<reference evidence="2" key="1">
    <citation type="submission" date="2016-10" db="EMBL/GenBank/DDBJ databases">
        <authorList>
            <person name="Varghese N."/>
            <person name="Submissions S."/>
        </authorList>
    </citation>
    <scope>NUCLEOTIDE SEQUENCE [LARGE SCALE GENOMIC DNA]</scope>
    <source>
        <strain evidence="2">DSM 527</strain>
    </source>
</reference>
<protein>
    <submittedName>
        <fullName evidence="1">Uncharacterized protein</fullName>
    </submittedName>
</protein>
<proteinExistence type="predicted"/>
<sequence>MLSNMHRKSGWKRQASKDNERLLLRDSGLTVVMRRPSGVGFQIGSRAVPLSSPYYEALSNVFGNRIFINLPSSVWTLSRAMARNLYLNQRCGGLLINSSAVKF</sequence>
<accession>A0A1G7ZHK5</accession>
<evidence type="ECO:0000313" key="2">
    <source>
        <dbReference type="Proteomes" id="UP000199045"/>
    </source>
</evidence>
<dbReference type="AlphaFoldDB" id="A0A1G7ZHK5"/>
<evidence type="ECO:0000313" key="1">
    <source>
        <dbReference type="EMBL" id="SDH07580.1"/>
    </source>
</evidence>